<evidence type="ECO:0000256" key="1">
    <source>
        <dbReference type="PROSITE-ProRule" id="PRU00221"/>
    </source>
</evidence>
<name>A0A0C3H7J4_OIDMZ</name>
<accession>A0A0C3H7J4</accession>
<dbReference type="PROSITE" id="PS50082">
    <property type="entry name" value="WD_REPEATS_2"/>
    <property type="match status" value="1"/>
</dbReference>
<dbReference type="PANTHER" id="PTHR43991:SF12">
    <property type="entry name" value="WD REPEAT PROTEIN (AFU_ORTHOLOGUE AFUA_8G05640)"/>
    <property type="match status" value="1"/>
</dbReference>
<dbReference type="InterPro" id="IPR015943">
    <property type="entry name" value="WD40/YVTN_repeat-like_dom_sf"/>
</dbReference>
<gene>
    <name evidence="3" type="ORF">OIDMADRAFT_118119</name>
</gene>
<evidence type="ECO:0000256" key="2">
    <source>
        <dbReference type="SAM" id="MobiDB-lite"/>
    </source>
</evidence>
<dbReference type="SUPFAM" id="SSF50978">
    <property type="entry name" value="WD40 repeat-like"/>
    <property type="match status" value="1"/>
</dbReference>
<dbReference type="InterPro" id="IPR036322">
    <property type="entry name" value="WD40_repeat_dom_sf"/>
</dbReference>
<reference evidence="3 4" key="1">
    <citation type="submission" date="2014-04" db="EMBL/GenBank/DDBJ databases">
        <authorList>
            <consortium name="DOE Joint Genome Institute"/>
            <person name="Kuo A."/>
            <person name="Martino E."/>
            <person name="Perotto S."/>
            <person name="Kohler A."/>
            <person name="Nagy L.G."/>
            <person name="Floudas D."/>
            <person name="Copeland A."/>
            <person name="Barry K.W."/>
            <person name="Cichocki N."/>
            <person name="Veneault-Fourrey C."/>
            <person name="LaButti K."/>
            <person name="Lindquist E.A."/>
            <person name="Lipzen A."/>
            <person name="Lundell T."/>
            <person name="Morin E."/>
            <person name="Murat C."/>
            <person name="Sun H."/>
            <person name="Tunlid A."/>
            <person name="Henrissat B."/>
            <person name="Grigoriev I.V."/>
            <person name="Hibbett D.S."/>
            <person name="Martin F."/>
            <person name="Nordberg H.P."/>
            <person name="Cantor M.N."/>
            <person name="Hua S.X."/>
        </authorList>
    </citation>
    <scope>NUCLEOTIDE SEQUENCE [LARGE SCALE GENOMIC DNA]</scope>
    <source>
        <strain evidence="3 4">Zn</strain>
    </source>
</reference>
<dbReference type="Gene3D" id="2.130.10.10">
    <property type="entry name" value="YVTN repeat-like/Quinoprotein amine dehydrogenase"/>
    <property type="match status" value="1"/>
</dbReference>
<dbReference type="InParanoid" id="A0A0C3H7J4"/>
<dbReference type="PANTHER" id="PTHR43991">
    <property type="entry name" value="WD REPEAT PROTEIN (AFU_ORTHOLOGUE AFUA_8G05640)-RELATED"/>
    <property type="match status" value="1"/>
</dbReference>
<sequence length="779" mass="85416">MLLTPSTSTSPDAVENLSTTWGYPSPSSSTPALSPVVQAGHGYALISPPGSSNSVPGDLGLAPPHLADEDQNMSEGGAPLSEHIALEELLSIAPGPAQELNAEIDMLESEIMGQANLDGLYLSANEQLATIAEPPFYSSASTQAAAQDLQSSDDFDDDMLYDEFEPAEATSLPTAMLEVSQQLEHLQDAHENVDFLGITETQHDNMADHSIPPLLLHTLSSVGEGSEPLQEDVVSLTGPFFLSPQATGLAQGLPGLLHPDAHGEISWDDIVSEADQPEVDDQSNLSLADFLHTWARMNSRRDGSTNKGSRCPALHSILRQRGLRNLEPVLRSDLRGDRCDIQRLDWDDLEVTRLEAKKMRKRTYKNYTNLRLPAHWHPHLKASRLPNVENYFKFRQMSFNHDVHLSHFQLRNLVACASRDHIFYAGVSKVMHYSPTSRSNRRGITTMAMDLTDPIVQPYHAFSNSVQISTLTIGHDILVAGGFCGEYGVVNLKAPRDTKQVEGIISDHQNSITNHVQVHLSRSSSLPLVAFSSNDNAVRLLDVNTNKFVAEHKYDHAINCSAISPDQRLRILVGDAQNVMICNADTGKVLQELDGHRDYGFACDWADDGWTVATGNQDMQVKIWDARKWTNSKGAACAVATIAAEMAGVRKLKFSPCGSGKRLLVAAEPADFINIINAETFASKQTLNFFGEIGGVDFTNDGQDLFVGNCDSMRGGIMEFERCDHASAALSGIDDRGERRGDWYDWDFENERVGQHARGGGTSVQQRRPARLGTTIPPF</sequence>
<dbReference type="HOGENOM" id="CLU_010671_2_0_1"/>
<keyword evidence="4" id="KW-1185">Reference proteome</keyword>
<dbReference type="OrthoDB" id="20669at2759"/>
<reference evidence="4" key="2">
    <citation type="submission" date="2015-01" db="EMBL/GenBank/DDBJ databases">
        <title>Evolutionary Origins and Diversification of the Mycorrhizal Mutualists.</title>
        <authorList>
            <consortium name="DOE Joint Genome Institute"/>
            <consortium name="Mycorrhizal Genomics Consortium"/>
            <person name="Kohler A."/>
            <person name="Kuo A."/>
            <person name="Nagy L.G."/>
            <person name="Floudas D."/>
            <person name="Copeland A."/>
            <person name="Barry K.W."/>
            <person name="Cichocki N."/>
            <person name="Veneault-Fourrey C."/>
            <person name="LaButti K."/>
            <person name="Lindquist E.A."/>
            <person name="Lipzen A."/>
            <person name="Lundell T."/>
            <person name="Morin E."/>
            <person name="Murat C."/>
            <person name="Riley R."/>
            <person name="Ohm R."/>
            <person name="Sun H."/>
            <person name="Tunlid A."/>
            <person name="Henrissat B."/>
            <person name="Grigoriev I.V."/>
            <person name="Hibbett D.S."/>
            <person name="Martin F."/>
        </authorList>
    </citation>
    <scope>NUCLEOTIDE SEQUENCE [LARGE SCALE GENOMIC DNA]</scope>
    <source>
        <strain evidence="4">Zn</strain>
    </source>
</reference>
<dbReference type="SMART" id="SM00320">
    <property type="entry name" value="WD40"/>
    <property type="match status" value="4"/>
</dbReference>
<evidence type="ECO:0000313" key="4">
    <source>
        <dbReference type="Proteomes" id="UP000054321"/>
    </source>
</evidence>
<dbReference type="EMBL" id="KN832873">
    <property type="protein sequence ID" value="KIN04146.1"/>
    <property type="molecule type" value="Genomic_DNA"/>
</dbReference>
<feature type="repeat" description="WD" evidence="1">
    <location>
        <begin position="593"/>
        <end position="625"/>
    </location>
</feature>
<dbReference type="PROSITE" id="PS50294">
    <property type="entry name" value="WD_REPEATS_REGION"/>
    <property type="match status" value="1"/>
</dbReference>
<proteinExistence type="predicted"/>
<organism evidence="3 4">
    <name type="scientific">Oidiodendron maius (strain Zn)</name>
    <dbReference type="NCBI Taxonomy" id="913774"/>
    <lineage>
        <taxon>Eukaryota</taxon>
        <taxon>Fungi</taxon>
        <taxon>Dikarya</taxon>
        <taxon>Ascomycota</taxon>
        <taxon>Pezizomycotina</taxon>
        <taxon>Leotiomycetes</taxon>
        <taxon>Leotiomycetes incertae sedis</taxon>
        <taxon>Myxotrichaceae</taxon>
        <taxon>Oidiodendron</taxon>
    </lineage>
</organism>
<dbReference type="InterPro" id="IPR001680">
    <property type="entry name" value="WD40_rpt"/>
</dbReference>
<protein>
    <submittedName>
        <fullName evidence="3">Uncharacterized protein</fullName>
    </submittedName>
</protein>
<dbReference type="STRING" id="913774.A0A0C3H7J4"/>
<evidence type="ECO:0000313" key="3">
    <source>
        <dbReference type="EMBL" id="KIN04146.1"/>
    </source>
</evidence>
<dbReference type="Proteomes" id="UP000054321">
    <property type="component" value="Unassembled WGS sequence"/>
</dbReference>
<dbReference type="AlphaFoldDB" id="A0A0C3H7J4"/>
<keyword evidence="1" id="KW-0853">WD repeat</keyword>
<feature type="region of interest" description="Disordered" evidence="2">
    <location>
        <begin position="755"/>
        <end position="779"/>
    </location>
</feature>
<feature type="region of interest" description="Disordered" evidence="2">
    <location>
        <begin position="47"/>
        <end position="66"/>
    </location>
</feature>